<dbReference type="EMBL" id="MT142571">
    <property type="protein sequence ID" value="QJA85388.1"/>
    <property type="molecule type" value="Genomic_DNA"/>
</dbReference>
<gene>
    <name evidence="1" type="ORF">MM415A01811_0006</name>
    <name evidence="2" type="ORF">MM415B02227_0004</name>
</gene>
<evidence type="ECO:0000313" key="1">
    <source>
        <dbReference type="EMBL" id="QJA75343.1"/>
    </source>
</evidence>
<organism evidence="2">
    <name type="scientific">viral metagenome</name>
    <dbReference type="NCBI Taxonomy" id="1070528"/>
    <lineage>
        <taxon>unclassified sequences</taxon>
        <taxon>metagenomes</taxon>
        <taxon>organismal metagenomes</taxon>
    </lineage>
</organism>
<name>A0A6M3KVS9_9ZZZZ</name>
<sequence length="60" mass="6768">MQITFKQFKTWAGTQGWKAVELDSEARVGTYITPMGILLTVKVDTEGNVSEVRQVKFIYG</sequence>
<reference evidence="2" key="1">
    <citation type="submission" date="2020-03" db="EMBL/GenBank/DDBJ databases">
        <title>The deep terrestrial virosphere.</title>
        <authorList>
            <person name="Holmfeldt K."/>
            <person name="Nilsson E."/>
            <person name="Simone D."/>
            <person name="Lopez-Fernandez M."/>
            <person name="Wu X."/>
            <person name="de Brujin I."/>
            <person name="Lundin D."/>
            <person name="Andersson A."/>
            <person name="Bertilsson S."/>
            <person name="Dopson M."/>
        </authorList>
    </citation>
    <scope>NUCLEOTIDE SEQUENCE</scope>
    <source>
        <strain evidence="1">MM415A01811</strain>
        <strain evidence="2">MM415B02227</strain>
    </source>
</reference>
<evidence type="ECO:0000313" key="2">
    <source>
        <dbReference type="EMBL" id="QJA85388.1"/>
    </source>
</evidence>
<accession>A0A6M3KVS9</accession>
<dbReference type="EMBL" id="MT142157">
    <property type="protein sequence ID" value="QJA75343.1"/>
    <property type="molecule type" value="Genomic_DNA"/>
</dbReference>
<proteinExistence type="predicted"/>
<protein>
    <submittedName>
        <fullName evidence="2">Uncharacterized protein</fullName>
    </submittedName>
</protein>
<dbReference type="AlphaFoldDB" id="A0A6M3KVS9"/>